<proteinExistence type="inferred from homology"/>
<evidence type="ECO:0000256" key="3">
    <source>
        <dbReference type="ARBA" id="ARBA00016301"/>
    </source>
</evidence>
<keyword evidence="12" id="KW-1185">Reference proteome</keyword>
<dbReference type="InterPro" id="IPR037143">
    <property type="entry name" value="4-PPantetheinyl_Trfase_dom_sf"/>
</dbReference>
<evidence type="ECO:0000259" key="9">
    <source>
        <dbReference type="Pfam" id="PF01648"/>
    </source>
</evidence>
<evidence type="ECO:0000256" key="2">
    <source>
        <dbReference type="ARBA" id="ARBA00013172"/>
    </source>
</evidence>
<dbReference type="EMBL" id="CAJNOC010001409">
    <property type="protein sequence ID" value="CAF0862412.1"/>
    <property type="molecule type" value="Genomic_DNA"/>
</dbReference>
<evidence type="ECO:0000256" key="4">
    <source>
        <dbReference type="ARBA" id="ARBA00022679"/>
    </source>
</evidence>
<comment type="catalytic activity">
    <reaction evidence="7">
        <text>apo-[ACP] + CoA = holo-[ACP] + adenosine 3',5'-bisphosphate + H(+)</text>
        <dbReference type="Rhea" id="RHEA:12068"/>
        <dbReference type="Rhea" id="RHEA-COMP:9685"/>
        <dbReference type="Rhea" id="RHEA-COMP:9690"/>
        <dbReference type="ChEBI" id="CHEBI:15378"/>
        <dbReference type="ChEBI" id="CHEBI:29999"/>
        <dbReference type="ChEBI" id="CHEBI:57287"/>
        <dbReference type="ChEBI" id="CHEBI:58343"/>
        <dbReference type="ChEBI" id="CHEBI:64479"/>
        <dbReference type="EC" id="2.7.8.7"/>
    </reaction>
    <physiologicalReaction direction="left-to-right" evidence="7">
        <dbReference type="Rhea" id="RHEA:12069"/>
    </physiologicalReaction>
</comment>
<comment type="similarity">
    <text evidence="1">Belongs to the P-Pant transferase superfamily. AcpS family.</text>
</comment>
<dbReference type="GO" id="GO:0008897">
    <property type="term" value="F:holo-[acyl-carrier-protein] synthase activity"/>
    <property type="evidence" value="ECO:0007669"/>
    <property type="project" value="UniProtKB-EC"/>
</dbReference>
<gene>
    <name evidence="11" type="ORF">OXX778_LOCUS9506</name>
</gene>
<reference evidence="11" key="1">
    <citation type="submission" date="2021-02" db="EMBL/GenBank/DDBJ databases">
        <authorList>
            <person name="Nowell W R."/>
        </authorList>
    </citation>
    <scope>NUCLEOTIDE SEQUENCE</scope>
    <source>
        <strain evidence="11">Ploen Becks lab</strain>
    </source>
</reference>
<dbReference type="Gene3D" id="3.90.470.20">
    <property type="entry name" value="4'-phosphopantetheinyl transferase domain"/>
    <property type="match status" value="2"/>
</dbReference>
<protein>
    <recommendedName>
        <fullName evidence="3">L-aminoadipate-semialdehyde dehydrogenase-phosphopantetheinyl transferase</fullName>
        <ecNumber evidence="2">2.7.8.7</ecNumber>
    </recommendedName>
    <alternativeName>
        <fullName evidence="5">4'-phosphopantetheinyl transferase</fullName>
    </alternativeName>
    <alternativeName>
        <fullName evidence="6">Alpha-aminoadipic semialdehyde dehydrogenase-phosphopantetheinyl transferase</fullName>
    </alternativeName>
</protein>
<evidence type="ECO:0000313" key="12">
    <source>
        <dbReference type="Proteomes" id="UP000663879"/>
    </source>
</evidence>
<dbReference type="InterPro" id="IPR055066">
    <property type="entry name" value="AASDHPPT_N"/>
</dbReference>
<evidence type="ECO:0000256" key="5">
    <source>
        <dbReference type="ARBA" id="ARBA00030484"/>
    </source>
</evidence>
<keyword evidence="4" id="KW-0808">Transferase</keyword>
<dbReference type="GO" id="GO:0005829">
    <property type="term" value="C:cytosol"/>
    <property type="evidence" value="ECO:0007669"/>
    <property type="project" value="TreeGrafter"/>
</dbReference>
<sequence>MRKILKYCFNTSVWSPTKIEWLTLLSSLPKDERERITSYMFKRDSKQTLMGQILIRFCLKQFLNTDWSNICIGRNAKGRPFLKIKETLCLSRLNNLDHTIDFNVSHSGDYTVIIAGFFPLKKKSDDLEDGPKVGCDVMKIDIDRSKIKFPNESDEFLFQHQLELLERVIDTKFSNIEKNYIHNRPNPVEKLTAFYRLWCLKESYVKAVGDGMGFDIKRIECVPRSELLIDLNSKRCLVVDDTQLFVDSKLIKNCKFNEQYYLDSTNSSHQRPQLHIMTHCIIESEKSQKDKKDLDQANEFSNIELKELLDNISSVDNLDENEHEILWKKFSEKDEKPNVF</sequence>
<dbReference type="Proteomes" id="UP000663879">
    <property type="component" value="Unassembled WGS sequence"/>
</dbReference>
<feature type="domain" description="4'-phosphopantetheinyl transferase N-terminal" evidence="10">
    <location>
        <begin position="13"/>
        <end position="115"/>
    </location>
</feature>
<evidence type="ECO:0000256" key="7">
    <source>
        <dbReference type="ARBA" id="ARBA00048641"/>
    </source>
</evidence>
<organism evidence="11 12">
    <name type="scientific">Brachionus calyciflorus</name>
    <dbReference type="NCBI Taxonomy" id="104777"/>
    <lineage>
        <taxon>Eukaryota</taxon>
        <taxon>Metazoa</taxon>
        <taxon>Spiralia</taxon>
        <taxon>Gnathifera</taxon>
        <taxon>Rotifera</taxon>
        <taxon>Eurotatoria</taxon>
        <taxon>Monogononta</taxon>
        <taxon>Pseudotrocha</taxon>
        <taxon>Ploima</taxon>
        <taxon>Brachionidae</taxon>
        <taxon>Brachionus</taxon>
    </lineage>
</organism>
<dbReference type="InterPro" id="IPR050559">
    <property type="entry name" value="P-Pant_transferase_sf"/>
</dbReference>
<dbReference type="Pfam" id="PF01648">
    <property type="entry name" value="ACPS"/>
    <property type="match status" value="1"/>
</dbReference>
<accession>A0A813WZX9</accession>
<comment type="caution">
    <text evidence="11">The sequence shown here is derived from an EMBL/GenBank/DDBJ whole genome shotgun (WGS) entry which is preliminary data.</text>
</comment>
<dbReference type="PANTHER" id="PTHR12215">
    <property type="entry name" value="PHOSPHOPANTETHEINE TRANSFERASE"/>
    <property type="match status" value="1"/>
</dbReference>
<dbReference type="SUPFAM" id="SSF56214">
    <property type="entry name" value="4'-phosphopantetheinyl transferase"/>
    <property type="match status" value="2"/>
</dbReference>
<dbReference type="InterPro" id="IPR008278">
    <property type="entry name" value="4-PPantetheinyl_Trfase_dom"/>
</dbReference>
<evidence type="ECO:0000256" key="1">
    <source>
        <dbReference type="ARBA" id="ARBA00006195"/>
    </source>
</evidence>
<feature type="domain" description="4'-phosphopantetheinyl transferase" evidence="9">
    <location>
        <begin position="133"/>
        <end position="226"/>
    </location>
</feature>
<comment type="catalytic activity">
    <reaction evidence="8">
        <text>apo-[ACP] + acetyl-CoA = acetyl-[ACP] + adenosine 3',5'-bisphosphate + H(+)</text>
        <dbReference type="Rhea" id="RHEA:46564"/>
        <dbReference type="Rhea" id="RHEA-COMP:9621"/>
        <dbReference type="Rhea" id="RHEA-COMP:9690"/>
        <dbReference type="ChEBI" id="CHEBI:15378"/>
        <dbReference type="ChEBI" id="CHEBI:29999"/>
        <dbReference type="ChEBI" id="CHEBI:57288"/>
        <dbReference type="ChEBI" id="CHEBI:58343"/>
        <dbReference type="ChEBI" id="CHEBI:78446"/>
    </reaction>
    <physiologicalReaction direction="left-to-right" evidence="8">
        <dbReference type="Rhea" id="RHEA:46565"/>
    </physiologicalReaction>
</comment>
<dbReference type="OrthoDB" id="26719at2759"/>
<evidence type="ECO:0000256" key="8">
    <source>
        <dbReference type="ARBA" id="ARBA00048794"/>
    </source>
</evidence>
<name>A0A813WZX9_9BILA</name>
<evidence type="ECO:0000259" key="10">
    <source>
        <dbReference type="Pfam" id="PF22624"/>
    </source>
</evidence>
<dbReference type="Pfam" id="PF22624">
    <property type="entry name" value="AASDHPPT_N"/>
    <property type="match status" value="1"/>
</dbReference>
<evidence type="ECO:0000256" key="6">
    <source>
        <dbReference type="ARBA" id="ARBA00033443"/>
    </source>
</evidence>
<evidence type="ECO:0000313" key="11">
    <source>
        <dbReference type="EMBL" id="CAF0862412.1"/>
    </source>
</evidence>
<dbReference type="EC" id="2.7.8.7" evidence="2"/>
<dbReference type="PANTHER" id="PTHR12215:SF10">
    <property type="entry name" value="L-AMINOADIPATE-SEMIALDEHYDE DEHYDROGENASE-PHOSPHOPANTETHEINYL TRANSFERASE"/>
    <property type="match status" value="1"/>
</dbReference>
<dbReference type="AlphaFoldDB" id="A0A813WZX9"/>
<dbReference type="GO" id="GO:0019878">
    <property type="term" value="P:lysine biosynthetic process via aminoadipic acid"/>
    <property type="evidence" value="ECO:0007669"/>
    <property type="project" value="TreeGrafter"/>
</dbReference>
<dbReference type="GO" id="GO:0000287">
    <property type="term" value="F:magnesium ion binding"/>
    <property type="evidence" value="ECO:0007669"/>
    <property type="project" value="InterPro"/>
</dbReference>